<evidence type="ECO:0000313" key="3">
    <source>
        <dbReference type="Proteomes" id="UP000199632"/>
    </source>
</evidence>
<sequence length="288" mass="30400">MPDPVAELYTAPPDGFVAARAELVAAAKAAGQTDRAKQLGKLRKPTVAAWVVNLLALRRPELVDQLVELSAALRSAQRQLKGDALRELTKQRREAVGALVKEAVALATKADPGNRGKLPVAEVEATLTAAVSDAEVAEQVRSGRLVRAASYAGFGEVPRPNLRLVTDEQPEPLDAADDGDGDGAGSKRAAEAERAARRRAVERELTTALAAQKSTAKDLDKAGKAETDGEAVVERAEAALQEAERARADADAALGRLRAARKAAERAAAQARRRVGEVEAALEAMDEE</sequence>
<proteinExistence type="predicted"/>
<evidence type="ECO:0000256" key="1">
    <source>
        <dbReference type="SAM" id="MobiDB-lite"/>
    </source>
</evidence>
<protein>
    <submittedName>
        <fullName evidence="2">Uncharacterized protein</fullName>
    </submittedName>
</protein>
<dbReference type="EMBL" id="FNQB01000002">
    <property type="protein sequence ID" value="SDZ16491.1"/>
    <property type="molecule type" value="Genomic_DNA"/>
</dbReference>
<dbReference type="STRING" id="137265.SAMN05421684_3159"/>
<gene>
    <name evidence="2" type="ORF">SAMN05421684_3159</name>
</gene>
<dbReference type="OrthoDB" id="3541690at2"/>
<dbReference type="AlphaFoldDB" id="A0A1H3QTV8"/>
<organism evidence="2 3">
    <name type="scientific">Asanoa ishikariensis</name>
    <dbReference type="NCBI Taxonomy" id="137265"/>
    <lineage>
        <taxon>Bacteria</taxon>
        <taxon>Bacillati</taxon>
        <taxon>Actinomycetota</taxon>
        <taxon>Actinomycetes</taxon>
        <taxon>Micromonosporales</taxon>
        <taxon>Micromonosporaceae</taxon>
        <taxon>Asanoa</taxon>
    </lineage>
</organism>
<feature type="region of interest" description="Disordered" evidence="1">
    <location>
        <begin position="211"/>
        <end position="231"/>
    </location>
</feature>
<feature type="compositionally biased region" description="Acidic residues" evidence="1">
    <location>
        <begin position="171"/>
        <end position="181"/>
    </location>
</feature>
<dbReference type="Proteomes" id="UP000199632">
    <property type="component" value="Unassembled WGS sequence"/>
</dbReference>
<accession>A0A1H3QTV8</accession>
<feature type="compositionally biased region" description="Basic and acidic residues" evidence="1">
    <location>
        <begin position="215"/>
        <end position="231"/>
    </location>
</feature>
<name>A0A1H3QTV8_9ACTN</name>
<keyword evidence="3" id="KW-1185">Reference proteome</keyword>
<feature type="compositionally biased region" description="Basic and acidic residues" evidence="1">
    <location>
        <begin position="188"/>
        <end position="199"/>
    </location>
</feature>
<evidence type="ECO:0000313" key="2">
    <source>
        <dbReference type="EMBL" id="SDZ16491.1"/>
    </source>
</evidence>
<feature type="region of interest" description="Disordered" evidence="1">
    <location>
        <begin position="171"/>
        <end position="199"/>
    </location>
</feature>
<dbReference type="RefSeq" id="WP_090792204.1">
    <property type="nucleotide sequence ID" value="NZ_BOND01000009.1"/>
</dbReference>
<reference evidence="3" key="1">
    <citation type="submission" date="2016-10" db="EMBL/GenBank/DDBJ databases">
        <authorList>
            <person name="Varghese N."/>
            <person name="Submissions S."/>
        </authorList>
    </citation>
    <scope>NUCLEOTIDE SEQUENCE [LARGE SCALE GENOMIC DNA]</scope>
    <source>
        <strain evidence="3">DSM 44718</strain>
    </source>
</reference>